<dbReference type="CDD" id="cd18084">
    <property type="entry name" value="RsmE-like"/>
    <property type="match status" value="1"/>
</dbReference>
<comment type="function">
    <text evidence="10 12">Specifically methylates the N3 position of the uracil ring of uridine 1498 (m3U1498) in 16S rRNA. Acts on the fully assembled 30S ribosomal subunit.</text>
</comment>
<feature type="domain" description="Ribosomal RNA small subunit methyltransferase E PUA-like" evidence="14">
    <location>
        <begin position="23"/>
        <end position="66"/>
    </location>
</feature>
<name>A0A838Y5X6_9GAMM</name>
<evidence type="ECO:0000313" key="16">
    <source>
        <dbReference type="Proteomes" id="UP000551848"/>
    </source>
</evidence>
<protein>
    <recommendedName>
        <fullName evidence="4 12">Ribosomal RNA small subunit methyltransferase E</fullName>
        <ecNumber evidence="3 12">2.1.1.193</ecNumber>
    </recommendedName>
</protein>
<dbReference type="InterPro" id="IPR006700">
    <property type="entry name" value="RsmE"/>
</dbReference>
<dbReference type="Pfam" id="PF04452">
    <property type="entry name" value="Methyltrans_RNA"/>
    <property type="match status" value="1"/>
</dbReference>
<comment type="caution">
    <text evidence="15">The sequence shown here is derived from an EMBL/GenBank/DDBJ whole genome shotgun (WGS) entry which is preliminary data.</text>
</comment>
<dbReference type="Proteomes" id="UP000551848">
    <property type="component" value="Unassembled WGS sequence"/>
</dbReference>
<evidence type="ECO:0000256" key="2">
    <source>
        <dbReference type="ARBA" id="ARBA00005528"/>
    </source>
</evidence>
<dbReference type="InterPro" id="IPR046886">
    <property type="entry name" value="RsmE_MTase_dom"/>
</dbReference>
<dbReference type="Gene3D" id="2.40.240.20">
    <property type="entry name" value="Hypothetical PUA domain-like, domain 1"/>
    <property type="match status" value="1"/>
</dbReference>
<evidence type="ECO:0000256" key="11">
    <source>
        <dbReference type="ARBA" id="ARBA00047944"/>
    </source>
</evidence>
<dbReference type="InterPro" id="IPR046887">
    <property type="entry name" value="RsmE_PUA-like"/>
</dbReference>
<dbReference type="NCBIfam" id="TIGR00046">
    <property type="entry name" value="RsmE family RNA methyltransferase"/>
    <property type="match status" value="1"/>
</dbReference>
<proteinExistence type="inferred from homology"/>
<evidence type="ECO:0000256" key="3">
    <source>
        <dbReference type="ARBA" id="ARBA00012328"/>
    </source>
</evidence>
<evidence type="ECO:0000256" key="8">
    <source>
        <dbReference type="ARBA" id="ARBA00022679"/>
    </source>
</evidence>
<dbReference type="SUPFAM" id="SSF88697">
    <property type="entry name" value="PUA domain-like"/>
    <property type="match status" value="1"/>
</dbReference>
<evidence type="ECO:0000256" key="4">
    <source>
        <dbReference type="ARBA" id="ARBA00013673"/>
    </source>
</evidence>
<dbReference type="GO" id="GO:0005737">
    <property type="term" value="C:cytoplasm"/>
    <property type="evidence" value="ECO:0007669"/>
    <property type="project" value="UniProtKB-SubCell"/>
</dbReference>
<dbReference type="EC" id="2.1.1.193" evidence="3 12"/>
<dbReference type="InterPro" id="IPR029026">
    <property type="entry name" value="tRNA_m1G_MTases_N"/>
</dbReference>
<feature type="domain" description="Ribosomal RNA small subunit methyltransferase E methyltransferase" evidence="13">
    <location>
        <begin position="83"/>
        <end position="238"/>
    </location>
</feature>
<gene>
    <name evidence="15" type="ORF">H2072_01330</name>
</gene>
<keyword evidence="8 12" id="KW-0808">Transferase</keyword>
<evidence type="ECO:0000256" key="7">
    <source>
        <dbReference type="ARBA" id="ARBA00022603"/>
    </source>
</evidence>
<comment type="catalytic activity">
    <reaction evidence="11 12">
        <text>uridine(1498) in 16S rRNA + S-adenosyl-L-methionine = N(3)-methyluridine(1498) in 16S rRNA + S-adenosyl-L-homocysteine + H(+)</text>
        <dbReference type="Rhea" id="RHEA:42920"/>
        <dbReference type="Rhea" id="RHEA-COMP:10283"/>
        <dbReference type="Rhea" id="RHEA-COMP:10284"/>
        <dbReference type="ChEBI" id="CHEBI:15378"/>
        <dbReference type="ChEBI" id="CHEBI:57856"/>
        <dbReference type="ChEBI" id="CHEBI:59789"/>
        <dbReference type="ChEBI" id="CHEBI:65315"/>
        <dbReference type="ChEBI" id="CHEBI:74502"/>
        <dbReference type="EC" id="2.1.1.193"/>
    </reaction>
</comment>
<keyword evidence="7 12" id="KW-0489">Methyltransferase</keyword>
<dbReference type="PIRSF" id="PIRSF015601">
    <property type="entry name" value="MTase_slr0722"/>
    <property type="match status" value="1"/>
</dbReference>
<dbReference type="InterPro" id="IPR029028">
    <property type="entry name" value="Alpha/beta_knot_MTases"/>
</dbReference>
<dbReference type="InterPro" id="IPR015947">
    <property type="entry name" value="PUA-like_sf"/>
</dbReference>
<comment type="similarity">
    <text evidence="2 12">Belongs to the RNA methyltransferase RsmE family.</text>
</comment>
<dbReference type="PANTHER" id="PTHR30027:SF3">
    <property type="entry name" value="16S RRNA (URACIL(1498)-N(3))-METHYLTRANSFERASE"/>
    <property type="match status" value="1"/>
</dbReference>
<evidence type="ECO:0000256" key="1">
    <source>
        <dbReference type="ARBA" id="ARBA00004496"/>
    </source>
</evidence>
<evidence type="ECO:0000256" key="6">
    <source>
        <dbReference type="ARBA" id="ARBA00022552"/>
    </source>
</evidence>
<sequence length="247" mass="27939">MMRKPRIFCPELSSPTYKCTNIKQIHHLAKVLRLKPNDPVELFDGKGSLANGAIQEIAKAHIKFEVDDISLMQNPHLKFYQAIIPYIKKENLIYSLQKLVELGINSLLIYKPELLDQSLAKKDLSKLNDRLMEAVILACEQSGCNHLPKIKFFNDLKQCLQSVEGNTNFDGLFVLDTIANQFFKDNESVELNEISIITGPESGYSEKERETMNALGLKSLKIGHYVLRAETAPIIGISKFHTLLGEH</sequence>
<dbReference type="EMBL" id="JACETL010000007">
    <property type="protein sequence ID" value="MBA4692369.1"/>
    <property type="molecule type" value="Genomic_DNA"/>
</dbReference>
<evidence type="ECO:0000256" key="9">
    <source>
        <dbReference type="ARBA" id="ARBA00022691"/>
    </source>
</evidence>
<evidence type="ECO:0000256" key="10">
    <source>
        <dbReference type="ARBA" id="ARBA00025699"/>
    </source>
</evidence>
<evidence type="ECO:0000256" key="12">
    <source>
        <dbReference type="PIRNR" id="PIRNR015601"/>
    </source>
</evidence>
<evidence type="ECO:0000259" key="13">
    <source>
        <dbReference type="Pfam" id="PF04452"/>
    </source>
</evidence>
<dbReference type="GO" id="GO:0070042">
    <property type="term" value="F:rRNA (uridine-N3-)-methyltransferase activity"/>
    <property type="evidence" value="ECO:0007669"/>
    <property type="project" value="TreeGrafter"/>
</dbReference>
<comment type="subcellular location">
    <subcellularLocation>
        <location evidence="1 12">Cytoplasm</location>
    </subcellularLocation>
</comment>
<keyword evidence="5 12" id="KW-0963">Cytoplasm</keyword>
<organism evidence="15 16">
    <name type="scientific">SAR86 cluster bacterium</name>
    <dbReference type="NCBI Taxonomy" id="2030880"/>
    <lineage>
        <taxon>Bacteria</taxon>
        <taxon>Pseudomonadati</taxon>
        <taxon>Pseudomonadota</taxon>
        <taxon>Gammaproteobacteria</taxon>
        <taxon>SAR86 cluster</taxon>
    </lineage>
</organism>
<dbReference type="Pfam" id="PF20260">
    <property type="entry name" value="PUA_4"/>
    <property type="match status" value="1"/>
</dbReference>
<evidence type="ECO:0000259" key="14">
    <source>
        <dbReference type="Pfam" id="PF20260"/>
    </source>
</evidence>
<dbReference type="Gene3D" id="3.40.1280.10">
    <property type="match status" value="1"/>
</dbReference>
<keyword evidence="9 12" id="KW-0949">S-adenosyl-L-methionine</keyword>
<keyword evidence="6 12" id="KW-0698">rRNA processing</keyword>
<reference evidence="15 16" key="1">
    <citation type="submission" date="2020-06" db="EMBL/GenBank/DDBJ databases">
        <title>Dysbiosis in marine aquaculture revealed through microbiome analysis: reverse ecology for environmental sustainability.</title>
        <authorList>
            <person name="Haro-Moreno J.M."/>
            <person name="Coutinho F.H."/>
            <person name="Zaragoza-Solas A."/>
            <person name="Picazo A."/>
            <person name="Almagro-Moreno S."/>
            <person name="Lopez-Perez M."/>
        </authorList>
    </citation>
    <scope>NUCLEOTIDE SEQUENCE [LARGE SCALE GENOMIC DNA]</scope>
    <source>
        <strain evidence="15">MCMED-G41</strain>
    </source>
</reference>
<accession>A0A838Y5X6</accession>
<dbReference type="GO" id="GO:0070475">
    <property type="term" value="P:rRNA base methylation"/>
    <property type="evidence" value="ECO:0007669"/>
    <property type="project" value="TreeGrafter"/>
</dbReference>
<evidence type="ECO:0000313" key="15">
    <source>
        <dbReference type="EMBL" id="MBA4692369.1"/>
    </source>
</evidence>
<dbReference type="PANTHER" id="PTHR30027">
    <property type="entry name" value="RIBOSOMAL RNA SMALL SUBUNIT METHYLTRANSFERASE E"/>
    <property type="match status" value="1"/>
</dbReference>
<dbReference type="AlphaFoldDB" id="A0A838Y5X6"/>
<evidence type="ECO:0000256" key="5">
    <source>
        <dbReference type="ARBA" id="ARBA00022490"/>
    </source>
</evidence>
<dbReference type="SUPFAM" id="SSF75217">
    <property type="entry name" value="alpha/beta knot"/>
    <property type="match status" value="1"/>
</dbReference>